<dbReference type="PANTHER" id="PTHR14359:SF6">
    <property type="entry name" value="PHOSPHOPANTOTHENOYLCYSTEINE DECARBOXYLASE"/>
    <property type="match status" value="1"/>
</dbReference>
<dbReference type="Gene3D" id="3.40.50.1950">
    <property type="entry name" value="Flavin prenyltransferase-like"/>
    <property type="match status" value="1"/>
</dbReference>
<proteinExistence type="predicted"/>
<dbReference type="GO" id="GO:0004633">
    <property type="term" value="F:phosphopantothenoylcysteine decarboxylase activity"/>
    <property type="evidence" value="ECO:0007669"/>
    <property type="project" value="TreeGrafter"/>
</dbReference>
<dbReference type="GO" id="GO:0015937">
    <property type="term" value="P:coenzyme A biosynthetic process"/>
    <property type="evidence" value="ECO:0007669"/>
    <property type="project" value="TreeGrafter"/>
</dbReference>
<feature type="domain" description="Flavoprotein" evidence="1">
    <location>
        <begin position="5"/>
        <end position="176"/>
    </location>
</feature>
<dbReference type="PANTHER" id="PTHR14359">
    <property type="entry name" value="HOMO-OLIGOMERIC FLAVIN CONTAINING CYS DECARBOXYLASE FAMILY"/>
    <property type="match status" value="1"/>
</dbReference>
<dbReference type="GO" id="GO:0071513">
    <property type="term" value="C:phosphopantothenoylcysteine decarboxylase complex"/>
    <property type="evidence" value="ECO:0007669"/>
    <property type="project" value="TreeGrafter"/>
</dbReference>
<evidence type="ECO:0000313" key="3">
    <source>
        <dbReference type="Proteomes" id="UP000249890"/>
    </source>
</evidence>
<evidence type="ECO:0000313" key="2">
    <source>
        <dbReference type="EMBL" id="ASA24259.1"/>
    </source>
</evidence>
<protein>
    <recommendedName>
        <fullName evidence="1">Flavoprotein domain-containing protein</fullName>
    </recommendedName>
</protein>
<gene>
    <name evidence="2" type="ORF">B9T62_27960</name>
</gene>
<name>A0A2Z2KNR0_9BACL</name>
<dbReference type="RefSeq" id="WP_087918245.1">
    <property type="nucleotide sequence ID" value="NZ_CP021780.1"/>
</dbReference>
<dbReference type="AlphaFoldDB" id="A0A2Z2KNR0"/>
<dbReference type="OrthoDB" id="9802554at2"/>
<dbReference type="InterPro" id="IPR003382">
    <property type="entry name" value="Flavoprotein"/>
</dbReference>
<dbReference type="KEGG" id="pdh:B9T62_27960"/>
<dbReference type="GO" id="GO:0010181">
    <property type="term" value="F:FMN binding"/>
    <property type="evidence" value="ECO:0007669"/>
    <property type="project" value="TreeGrafter"/>
</dbReference>
<dbReference type="Pfam" id="PF02441">
    <property type="entry name" value="Flavoprotein"/>
    <property type="match status" value="1"/>
</dbReference>
<dbReference type="EMBL" id="CP021780">
    <property type="protein sequence ID" value="ASA24259.1"/>
    <property type="molecule type" value="Genomic_DNA"/>
</dbReference>
<evidence type="ECO:0000259" key="1">
    <source>
        <dbReference type="Pfam" id="PF02441"/>
    </source>
</evidence>
<dbReference type="Proteomes" id="UP000249890">
    <property type="component" value="Chromosome"/>
</dbReference>
<dbReference type="InterPro" id="IPR036551">
    <property type="entry name" value="Flavin_trans-like"/>
</dbReference>
<reference evidence="2 3" key="1">
    <citation type="submission" date="2017-06" db="EMBL/GenBank/DDBJ databases">
        <title>Complete genome sequence of Paenibacillus donghaensis KCTC 13049T isolated from East Sea sediment, South Korea.</title>
        <authorList>
            <person name="Jung B.K."/>
            <person name="Hong S.-J."/>
            <person name="Shin J.-H."/>
        </authorList>
    </citation>
    <scope>NUCLEOTIDE SEQUENCE [LARGE SCALE GENOMIC DNA]</scope>
    <source>
        <strain evidence="2 3">KCTC 13049</strain>
    </source>
</reference>
<accession>A0A2Z2KNR0</accession>
<keyword evidence="3" id="KW-1185">Reference proteome</keyword>
<dbReference type="SUPFAM" id="SSF52507">
    <property type="entry name" value="Homo-oligomeric flavin-containing Cys decarboxylases, HFCD"/>
    <property type="match status" value="1"/>
</dbReference>
<organism evidence="2 3">
    <name type="scientific">Paenibacillus donghaensis</name>
    <dbReference type="NCBI Taxonomy" id="414771"/>
    <lineage>
        <taxon>Bacteria</taxon>
        <taxon>Bacillati</taxon>
        <taxon>Bacillota</taxon>
        <taxon>Bacilli</taxon>
        <taxon>Bacillales</taxon>
        <taxon>Paenibacillaceae</taxon>
        <taxon>Paenibacillus</taxon>
    </lineage>
</organism>
<sequence length="179" mass="19951">MLKTKKILVGVCGGIAAYKVVEIVSMLKKMNADVHVIMTESAVEFVKPLTFQSITHNPVIYDMFSEPKKWNIEHVAYAEMADLFLIAPATANIIGKVSAGIADDMLSTTIMATQKSVLFVPAMNVKMFTNLIVQDNIRKLKRYGYNFIEPEYGRLAYGDNGLGRFPESQKVISLITKLL</sequence>